<evidence type="ECO:0000313" key="3">
    <source>
        <dbReference type="Proteomes" id="UP001521150"/>
    </source>
</evidence>
<evidence type="ECO:0000313" key="2">
    <source>
        <dbReference type="EMBL" id="MCE7002960.1"/>
    </source>
</evidence>
<evidence type="ECO:0000256" key="1">
    <source>
        <dbReference type="SAM" id="MobiDB-lite"/>
    </source>
</evidence>
<organism evidence="2 3">
    <name type="scientific">Kibdelosporangium philippinense</name>
    <dbReference type="NCBI Taxonomy" id="211113"/>
    <lineage>
        <taxon>Bacteria</taxon>
        <taxon>Bacillati</taxon>
        <taxon>Actinomycetota</taxon>
        <taxon>Actinomycetes</taxon>
        <taxon>Pseudonocardiales</taxon>
        <taxon>Pseudonocardiaceae</taxon>
        <taxon>Kibdelosporangium</taxon>
    </lineage>
</organism>
<keyword evidence="3" id="KW-1185">Reference proteome</keyword>
<dbReference type="Proteomes" id="UP001521150">
    <property type="component" value="Unassembled WGS sequence"/>
</dbReference>
<dbReference type="RefSeq" id="WP_233724534.1">
    <property type="nucleotide sequence ID" value="NZ_JAJVCN010000001.1"/>
</dbReference>
<reference evidence="2 3" key="1">
    <citation type="submission" date="2021-12" db="EMBL/GenBank/DDBJ databases">
        <title>Genome sequence of Kibdelosporangium philippinense ATCC 49844.</title>
        <authorList>
            <person name="Fedorov E.A."/>
            <person name="Omeragic M."/>
            <person name="Shalygina K.F."/>
            <person name="Maclea K.S."/>
        </authorList>
    </citation>
    <scope>NUCLEOTIDE SEQUENCE [LARGE SCALE GENOMIC DNA]</scope>
    <source>
        <strain evidence="2 3">ATCC 49844</strain>
    </source>
</reference>
<comment type="caution">
    <text evidence="2">The sequence shown here is derived from an EMBL/GenBank/DDBJ whole genome shotgun (WGS) entry which is preliminary data.</text>
</comment>
<name>A0ABS8Z562_9PSEU</name>
<feature type="region of interest" description="Disordered" evidence="1">
    <location>
        <begin position="28"/>
        <end position="48"/>
    </location>
</feature>
<accession>A0ABS8Z562</accession>
<sequence>MTQRNAEQLLVAVATHHAVSERVVRGHPELNDARLSDPHWAPLLSGLG</sequence>
<proteinExistence type="predicted"/>
<dbReference type="EMBL" id="JAJVCN010000001">
    <property type="protein sequence ID" value="MCE7002960.1"/>
    <property type="molecule type" value="Genomic_DNA"/>
</dbReference>
<gene>
    <name evidence="2" type="ORF">LWC34_08975</name>
</gene>
<protein>
    <submittedName>
        <fullName evidence="2">Uncharacterized protein</fullName>
    </submittedName>
</protein>
<feature type="compositionally biased region" description="Basic and acidic residues" evidence="1">
    <location>
        <begin position="28"/>
        <end position="37"/>
    </location>
</feature>